<evidence type="ECO:0000256" key="6">
    <source>
        <dbReference type="PIRSR" id="PIRSR018001-1"/>
    </source>
</evidence>
<dbReference type="CDD" id="cd06909">
    <property type="entry name" value="M14_ASPA"/>
    <property type="match status" value="1"/>
</dbReference>
<dbReference type="Proteomes" id="UP000226442">
    <property type="component" value="Unassembled WGS sequence"/>
</dbReference>
<feature type="binding site" evidence="5">
    <location>
        <position position="165"/>
    </location>
    <ligand>
        <name>substrate</name>
    </ligand>
</feature>
<evidence type="ECO:0000259" key="8">
    <source>
        <dbReference type="Pfam" id="PF04952"/>
    </source>
</evidence>
<dbReference type="Pfam" id="PF24827">
    <property type="entry name" value="AstE_AspA_cat"/>
    <property type="match status" value="1"/>
</dbReference>
<dbReference type="HAMAP" id="MF_00704">
    <property type="entry name" value="Aspartoacylase"/>
    <property type="match status" value="1"/>
</dbReference>
<feature type="domain" description="Succinylglutamate desuccinylase/Aspartoacylase catalytic" evidence="9">
    <location>
        <begin position="4"/>
        <end position="191"/>
    </location>
</feature>
<dbReference type="PANTHER" id="PTHR15162:SF7">
    <property type="entry name" value="SUCCINYLGLUTAMATE DESUCCINYLASE"/>
    <property type="match status" value="1"/>
</dbReference>
<feature type="binding site" evidence="5 7">
    <location>
        <position position="14"/>
    </location>
    <ligand>
        <name>Zn(2+)</name>
        <dbReference type="ChEBI" id="CHEBI:29105"/>
    </ligand>
</feature>
<feature type="binding site" evidence="5 7">
    <location>
        <position position="17"/>
    </location>
    <ligand>
        <name>Zn(2+)</name>
        <dbReference type="ChEBI" id="CHEBI:29105"/>
    </ligand>
</feature>
<evidence type="ECO:0000313" key="11">
    <source>
        <dbReference type="Proteomes" id="UP000226442"/>
    </source>
</evidence>
<feature type="binding site" evidence="5">
    <location>
        <position position="56"/>
    </location>
    <ligand>
        <name>substrate</name>
    </ligand>
</feature>
<evidence type="ECO:0000259" key="9">
    <source>
        <dbReference type="Pfam" id="PF24827"/>
    </source>
</evidence>
<evidence type="ECO:0000256" key="2">
    <source>
        <dbReference type="ARBA" id="ARBA00022723"/>
    </source>
</evidence>
<name>A0A2G4EVS9_9CYAN</name>
<evidence type="ECO:0000256" key="7">
    <source>
        <dbReference type="PIRSR" id="PIRSR018001-3"/>
    </source>
</evidence>
<dbReference type="RefSeq" id="WP_096830875.1">
    <property type="nucleotide sequence ID" value="NZ_NXIB02000169.1"/>
</dbReference>
<proteinExistence type="inferred from homology"/>
<dbReference type="GO" id="GO:0005829">
    <property type="term" value="C:cytosol"/>
    <property type="evidence" value="ECO:0007669"/>
    <property type="project" value="TreeGrafter"/>
</dbReference>
<dbReference type="GO" id="GO:0019807">
    <property type="term" value="F:aspartoacylase activity"/>
    <property type="evidence" value="ECO:0007669"/>
    <property type="project" value="UniProtKB-UniRule"/>
</dbReference>
<keyword evidence="11" id="KW-1185">Reference proteome</keyword>
<dbReference type="SUPFAM" id="SSF53187">
    <property type="entry name" value="Zn-dependent exopeptidases"/>
    <property type="match status" value="1"/>
</dbReference>
<feature type="binding site" evidence="5">
    <location>
        <begin position="63"/>
        <end position="64"/>
    </location>
    <ligand>
        <name>substrate</name>
    </ligand>
</feature>
<dbReference type="InterPro" id="IPR050178">
    <property type="entry name" value="AspA/AstE_fam"/>
</dbReference>
<dbReference type="FunFam" id="2.20.25.160:FF:000001">
    <property type="entry name" value="Aspartoacylase"/>
    <property type="match status" value="1"/>
</dbReference>
<feature type="active site" description="Proton donor/acceptor" evidence="6">
    <location>
        <position position="165"/>
    </location>
</feature>
<comment type="caution">
    <text evidence="10">The sequence shown here is derived from an EMBL/GenBank/DDBJ whole genome shotgun (WGS) entry which is preliminary data.</text>
</comment>
<evidence type="ECO:0000256" key="5">
    <source>
        <dbReference type="HAMAP-Rule" id="MF_00704"/>
    </source>
</evidence>
<dbReference type="PANTHER" id="PTHR15162">
    <property type="entry name" value="ASPARTOACYLASE"/>
    <property type="match status" value="1"/>
</dbReference>
<comment type="cofactor">
    <cofactor evidence="5 7">
        <name>Zn(2+)</name>
        <dbReference type="ChEBI" id="CHEBI:29105"/>
    </cofactor>
    <text evidence="5 7">Binds 1 zinc ion per subunit.</text>
</comment>
<feature type="binding site" evidence="5 7">
    <location>
        <position position="106"/>
    </location>
    <ligand>
        <name>Zn(2+)</name>
        <dbReference type="ChEBI" id="CHEBI:29105"/>
    </ligand>
</feature>
<dbReference type="InterPro" id="IPR055438">
    <property type="entry name" value="AstE_AspA_cat"/>
</dbReference>
<comment type="similarity">
    <text evidence="1 5">Belongs to the AspA/AstE family. Aspartoacylase subfamily.</text>
</comment>
<accession>A0A2G4EVS9</accession>
<dbReference type="GO" id="GO:0008270">
    <property type="term" value="F:zinc ion binding"/>
    <property type="evidence" value="ECO:0007669"/>
    <property type="project" value="UniProtKB-UniRule"/>
</dbReference>
<dbReference type="EMBL" id="NXIB02000169">
    <property type="protein sequence ID" value="PHX53634.1"/>
    <property type="molecule type" value="Genomic_DNA"/>
</dbReference>
<keyword evidence="4 5" id="KW-0862">Zinc</keyword>
<dbReference type="GO" id="GO:0016788">
    <property type="term" value="F:hydrolase activity, acting on ester bonds"/>
    <property type="evidence" value="ECO:0007669"/>
    <property type="project" value="InterPro"/>
</dbReference>
<dbReference type="PIRSF" id="PIRSF018001">
    <property type="entry name" value="Aspartoacylase"/>
    <property type="match status" value="1"/>
</dbReference>
<evidence type="ECO:0000256" key="3">
    <source>
        <dbReference type="ARBA" id="ARBA00022801"/>
    </source>
</evidence>
<keyword evidence="3 5" id="KW-0378">Hydrolase</keyword>
<dbReference type="Gene3D" id="3.40.630.10">
    <property type="entry name" value="Zn peptidases"/>
    <property type="match status" value="1"/>
</dbReference>
<evidence type="ECO:0000256" key="1">
    <source>
        <dbReference type="ARBA" id="ARBA00006173"/>
    </source>
</evidence>
<comment type="catalytic activity">
    <reaction evidence="5">
        <text>an N-acyl-L-aspartate + H2O = a carboxylate + L-aspartate</text>
        <dbReference type="Rhea" id="RHEA:10872"/>
        <dbReference type="ChEBI" id="CHEBI:15377"/>
        <dbReference type="ChEBI" id="CHEBI:29067"/>
        <dbReference type="ChEBI" id="CHEBI:29991"/>
        <dbReference type="ChEBI" id="CHEBI:58497"/>
        <dbReference type="EC" id="3.5.1.15"/>
    </reaction>
</comment>
<keyword evidence="2 5" id="KW-0479">Metal-binding</keyword>
<dbReference type="Gene3D" id="2.20.25.160">
    <property type="match status" value="1"/>
</dbReference>
<dbReference type="Pfam" id="PF04952">
    <property type="entry name" value="AstE_AspA_hybrid"/>
    <property type="match status" value="1"/>
</dbReference>
<reference evidence="10" key="1">
    <citation type="submission" date="2017-10" db="EMBL/GenBank/DDBJ databases">
        <title>Draft genome sequence of the planktic cyanobacteria Tychonema bourrellyi isolated from alpine lentic freshwater.</title>
        <authorList>
            <person name="Tett A."/>
            <person name="Armanini F."/>
            <person name="Asnicar F."/>
            <person name="Boscaini A."/>
            <person name="Pasolli E."/>
            <person name="Zolfo M."/>
            <person name="Donati C."/>
            <person name="Salmaso N."/>
            <person name="Segata N."/>
        </authorList>
    </citation>
    <scope>NUCLEOTIDE SEQUENCE</scope>
    <source>
        <strain evidence="10">FEM_GT703</strain>
    </source>
</reference>
<dbReference type="InterPro" id="IPR016708">
    <property type="entry name" value="Aspartoacylase"/>
</dbReference>
<dbReference type="InterPro" id="IPR007036">
    <property type="entry name" value="Aste_AspA_hybrid_dom"/>
</dbReference>
<protein>
    <recommendedName>
        <fullName evidence="5">Probable aspartoacylase</fullName>
        <ecNumber evidence="5">3.5.1.15</ecNumber>
    </recommendedName>
</protein>
<feature type="binding site" evidence="5">
    <location>
        <position position="276"/>
    </location>
    <ligand>
        <name>substrate</name>
    </ligand>
</feature>
<dbReference type="AlphaFoldDB" id="A0A2G4EVS9"/>
<dbReference type="NCBIfam" id="NF002601">
    <property type="entry name" value="PRK02259.1"/>
    <property type="match status" value="1"/>
</dbReference>
<dbReference type="OrthoDB" id="531770at2"/>
<sequence length="315" mass="35340">MNKIKRVAIIGGTHGNELIGIYLVNKFDRQPDLIARSTFQTMALLANPKACAIGKRYIDIDLNRCFLQQDLENPNLSSYESERAKEIYHIFSSKNRDDADLIIDLHTTTSNMGLTFILDSQHPFDLQLATHLTSVYPNFKVLASGTQNQDTSVLRSISKLGFTLEVGPVAQGVLDASLFQQTEALVGTILDWVEAYNQETIAPVENPLTIYQKVQTIDYPRNESGEIQAMIHPQLQFRDYEPLNPGDPMFLTFDGESLFYEGKSTVYPVFINEAAYYEKGISMYLTQKQIVIGNGEWGIGNGELGISNWELVIGN</sequence>
<organism evidence="10 11">
    <name type="scientific">Tychonema bourrellyi FEM_GT703</name>
    <dbReference type="NCBI Taxonomy" id="2040638"/>
    <lineage>
        <taxon>Bacteria</taxon>
        <taxon>Bacillati</taxon>
        <taxon>Cyanobacteriota</taxon>
        <taxon>Cyanophyceae</taxon>
        <taxon>Oscillatoriophycideae</taxon>
        <taxon>Oscillatoriales</taxon>
        <taxon>Microcoleaceae</taxon>
        <taxon>Tychonema</taxon>
    </lineage>
</organism>
<gene>
    <name evidence="10" type="ORF">CP500_020435</name>
</gene>
<evidence type="ECO:0000256" key="4">
    <source>
        <dbReference type="ARBA" id="ARBA00022833"/>
    </source>
</evidence>
<evidence type="ECO:0000313" key="10">
    <source>
        <dbReference type="EMBL" id="PHX53634.1"/>
    </source>
</evidence>
<feature type="domain" description="AstE/AspA barrel-sandwich hybrid" evidence="8">
    <location>
        <begin position="207"/>
        <end position="288"/>
    </location>
</feature>
<dbReference type="EC" id="3.5.1.15" evidence="5"/>